<sequence length="213" mass="23038">MASHNSQDSFPTYTDQPSAPSNHSWSSHQRKASGEHNAAMRDIIREWMGPAPTSYAPGSRTIMASSWSKFSSSSRPKLDDEMRASVLWAPRGTAPNFCPPPSEWAYLGVDQGLPVGKPQATGDGRRRKPASDASWTTESPSSSTESASNGVAFKKEVLKGPVTTSLLTASFKSQQSHGSAMESLRKELAKRSLEGDRIPSAFDDSDSESDEDD</sequence>
<evidence type="ECO:0000313" key="2">
    <source>
        <dbReference type="EMBL" id="KAF2730910.1"/>
    </source>
</evidence>
<evidence type="ECO:0000313" key="3">
    <source>
        <dbReference type="Proteomes" id="UP000799444"/>
    </source>
</evidence>
<name>A0A9P4QR16_9PLEO</name>
<feature type="region of interest" description="Disordered" evidence="1">
    <location>
        <begin position="171"/>
        <end position="213"/>
    </location>
</feature>
<evidence type="ECO:0000256" key="1">
    <source>
        <dbReference type="SAM" id="MobiDB-lite"/>
    </source>
</evidence>
<gene>
    <name evidence="2" type="ORF">EJ04DRAFT_514911</name>
</gene>
<dbReference type="EMBL" id="ML996206">
    <property type="protein sequence ID" value="KAF2730910.1"/>
    <property type="molecule type" value="Genomic_DNA"/>
</dbReference>
<feature type="compositionally biased region" description="Acidic residues" evidence="1">
    <location>
        <begin position="203"/>
        <end position="213"/>
    </location>
</feature>
<feature type="compositionally biased region" description="Low complexity" evidence="1">
    <location>
        <begin position="131"/>
        <end position="148"/>
    </location>
</feature>
<organism evidence="2 3">
    <name type="scientific">Polyplosphaeria fusca</name>
    <dbReference type="NCBI Taxonomy" id="682080"/>
    <lineage>
        <taxon>Eukaryota</taxon>
        <taxon>Fungi</taxon>
        <taxon>Dikarya</taxon>
        <taxon>Ascomycota</taxon>
        <taxon>Pezizomycotina</taxon>
        <taxon>Dothideomycetes</taxon>
        <taxon>Pleosporomycetidae</taxon>
        <taxon>Pleosporales</taxon>
        <taxon>Tetraplosphaeriaceae</taxon>
        <taxon>Polyplosphaeria</taxon>
    </lineage>
</organism>
<proteinExistence type="predicted"/>
<dbReference type="OrthoDB" id="3755745at2759"/>
<dbReference type="AlphaFoldDB" id="A0A9P4QR16"/>
<comment type="caution">
    <text evidence="2">The sequence shown here is derived from an EMBL/GenBank/DDBJ whole genome shotgun (WGS) entry which is preliminary data.</text>
</comment>
<feature type="region of interest" description="Disordered" evidence="1">
    <location>
        <begin position="108"/>
        <end position="151"/>
    </location>
</feature>
<dbReference type="Proteomes" id="UP000799444">
    <property type="component" value="Unassembled WGS sequence"/>
</dbReference>
<feature type="region of interest" description="Disordered" evidence="1">
    <location>
        <begin position="1"/>
        <end position="41"/>
    </location>
</feature>
<feature type="compositionally biased region" description="Basic and acidic residues" evidence="1">
    <location>
        <begin position="32"/>
        <end position="41"/>
    </location>
</feature>
<keyword evidence="3" id="KW-1185">Reference proteome</keyword>
<accession>A0A9P4QR16</accession>
<protein>
    <submittedName>
        <fullName evidence="2">Uncharacterized protein</fullName>
    </submittedName>
</protein>
<feature type="compositionally biased region" description="Basic and acidic residues" evidence="1">
    <location>
        <begin position="183"/>
        <end position="197"/>
    </location>
</feature>
<feature type="compositionally biased region" description="Polar residues" evidence="1">
    <location>
        <begin position="1"/>
        <end position="27"/>
    </location>
</feature>
<reference evidence="2" key="1">
    <citation type="journal article" date="2020" name="Stud. Mycol.">
        <title>101 Dothideomycetes genomes: a test case for predicting lifestyles and emergence of pathogens.</title>
        <authorList>
            <person name="Haridas S."/>
            <person name="Albert R."/>
            <person name="Binder M."/>
            <person name="Bloem J."/>
            <person name="Labutti K."/>
            <person name="Salamov A."/>
            <person name="Andreopoulos B."/>
            <person name="Baker S."/>
            <person name="Barry K."/>
            <person name="Bills G."/>
            <person name="Bluhm B."/>
            <person name="Cannon C."/>
            <person name="Castanera R."/>
            <person name="Culley D."/>
            <person name="Daum C."/>
            <person name="Ezra D."/>
            <person name="Gonzalez J."/>
            <person name="Henrissat B."/>
            <person name="Kuo A."/>
            <person name="Liang C."/>
            <person name="Lipzen A."/>
            <person name="Lutzoni F."/>
            <person name="Magnuson J."/>
            <person name="Mondo S."/>
            <person name="Nolan M."/>
            <person name="Ohm R."/>
            <person name="Pangilinan J."/>
            <person name="Park H.-J."/>
            <person name="Ramirez L."/>
            <person name="Alfaro M."/>
            <person name="Sun H."/>
            <person name="Tritt A."/>
            <person name="Yoshinaga Y."/>
            <person name="Zwiers L.-H."/>
            <person name="Turgeon B."/>
            <person name="Goodwin S."/>
            <person name="Spatafora J."/>
            <person name="Crous P."/>
            <person name="Grigoriev I."/>
        </authorList>
    </citation>
    <scope>NUCLEOTIDE SEQUENCE</scope>
    <source>
        <strain evidence="2">CBS 125425</strain>
    </source>
</reference>